<dbReference type="SUPFAM" id="SSF56655">
    <property type="entry name" value="Carbohydrate phosphatase"/>
    <property type="match status" value="1"/>
</dbReference>
<accession>A0A4V2SPB2</accession>
<feature type="binding site" evidence="10">
    <location>
        <position position="70"/>
    </location>
    <ligand>
        <name>Mg(2+)</name>
        <dbReference type="ChEBI" id="CHEBI:18420"/>
        <label>1</label>
        <note>catalytic</note>
    </ligand>
</feature>
<dbReference type="FunFam" id="3.40.190.80:FF:000005">
    <property type="entry name" value="3'(2'),5'-bisphosphate nucleotidase CysQ"/>
    <property type="match status" value="1"/>
</dbReference>
<evidence type="ECO:0000256" key="5">
    <source>
        <dbReference type="ARBA" id="ARBA00022723"/>
    </source>
</evidence>
<keyword evidence="3 9" id="KW-1003">Cell membrane</keyword>
<evidence type="ECO:0000256" key="2">
    <source>
        <dbReference type="ARBA" id="ARBA00005289"/>
    </source>
</evidence>
<dbReference type="GO" id="GO:0008441">
    <property type="term" value="F:3'(2'),5'-bisphosphate nucleotidase activity"/>
    <property type="evidence" value="ECO:0007669"/>
    <property type="project" value="UniProtKB-UniRule"/>
</dbReference>
<evidence type="ECO:0000256" key="9">
    <source>
        <dbReference type="HAMAP-Rule" id="MF_02095"/>
    </source>
</evidence>
<dbReference type="InterPro" id="IPR006240">
    <property type="entry name" value="CysQ"/>
</dbReference>
<comment type="subcellular location">
    <subcellularLocation>
        <location evidence="9">Cell inner membrane</location>
        <topology evidence="9">Peripheral membrane protein</topology>
        <orientation evidence="9">Cytoplasmic side</orientation>
    </subcellularLocation>
</comment>
<keyword evidence="5 9" id="KW-0479">Metal-binding</keyword>
<feature type="binding site" evidence="9 10">
    <location>
        <position position="93"/>
    </location>
    <ligand>
        <name>Mg(2+)</name>
        <dbReference type="ChEBI" id="CHEBI:18420"/>
        <label>2</label>
    </ligand>
</feature>
<dbReference type="GO" id="GO:0050427">
    <property type="term" value="P:3'-phosphoadenosine 5'-phosphosulfate metabolic process"/>
    <property type="evidence" value="ECO:0007669"/>
    <property type="project" value="TreeGrafter"/>
</dbReference>
<reference evidence="11 12" key="1">
    <citation type="submission" date="2019-03" db="EMBL/GenBank/DDBJ databases">
        <title>Genomic Encyclopedia of Type Strains, Phase IV (KMG-IV): sequencing the most valuable type-strain genomes for metagenomic binning, comparative biology and taxonomic classification.</title>
        <authorList>
            <person name="Goeker M."/>
        </authorList>
    </citation>
    <scope>NUCLEOTIDE SEQUENCE [LARGE SCALE GENOMIC DNA]</scope>
    <source>
        <strain evidence="11 12">DSM 2132</strain>
    </source>
</reference>
<feature type="binding site" evidence="9">
    <location>
        <position position="222"/>
    </location>
    <ligand>
        <name>substrate</name>
    </ligand>
</feature>
<feature type="binding site" evidence="9">
    <location>
        <position position="222"/>
    </location>
    <ligand>
        <name>Mg(2+)</name>
        <dbReference type="ChEBI" id="CHEBI:18420"/>
        <label>2</label>
    </ligand>
</feature>
<dbReference type="Pfam" id="PF00459">
    <property type="entry name" value="Inositol_P"/>
    <property type="match status" value="1"/>
</dbReference>
<dbReference type="PRINTS" id="PR00377">
    <property type="entry name" value="IMPHPHTASES"/>
</dbReference>
<proteinExistence type="inferred from homology"/>
<dbReference type="NCBIfam" id="TIGR01331">
    <property type="entry name" value="bisphos_cysQ"/>
    <property type="match status" value="1"/>
</dbReference>
<dbReference type="PROSITE" id="PS00630">
    <property type="entry name" value="IMP_2"/>
    <property type="match status" value="1"/>
</dbReference>
<dbReference type="GO" id="GO:0005886">
    <property type="term" value="C:plasma membrane"/>
    <property type="evidence" value="ECO:0007669"/>
    <property type="project" value="UniProtKB-SubCell"/>
</dbReference>
<dbReference type="FunCoup" id="A0A4V2SPB2">
    <property type="interactions" value="166"/>
</dbReference>
<evidence type="ECO:0000313" key="11">
    <source>
        <dbReference type="EMBL" id="TCP34456.1"/>
    </source>
</evidence>
<dbReference type="InterPro" id="IPR020550">
    <property type="entry name" value="Inositol_monophosphatase_CS"/>
</dbReference>
<dbReference type="InterPro" id="IPR050725">
    <property type="entry name" value="CysQ/Inositol_MonoPase"/>
</dbReference>
<dbReference type="InterPro" id="IPR000760">
    <property type="entry name" value="Inositol_monophosphatase-like"/>
</dbReference>
<comment type="cofactor">
    <cofactor evidence="9 10">
        <name>Mg(2+)</name>
        <dbReference type="ChEBI" id="CHEBI:18420"/>
    </cofactor>
</comment>
<dbReference type="InterPro" id="IPR020583">
    <property type="entry name" value="Inositol_monoP_metal-BS"/>
</dbReference>
<comment type="similarity">
    <text evidence="2 9">Belongs to the inositol monophosphatase superfamily. CysQ family.</text>
</comment>
<comment type="catalytic activity">
    <reaction evidence="1 9">
        <text>adenosine 3',5'-bisphosphate + H2O = AMP + phosphate</text>
        <dbReference type="Rhea" id="RHEA:10040"/>
        <dbReference type="ChEBI" id="CHEBI:15377"/>
        <dbReference type="ChEBI" id="CHEBI:43474"/>
        <dbReference type="ChEBI" id="CHEBI:58343"/>
        <dbReference type="ChEBI" id="CHEBI:456215"/>
        <dbReference type="EC" id="3.1.3.7"/>
    </reaction>
</comment>
<feature type="binding site" evidence="9">
    <location>
        <position position="70"/>
    </location>
    <ligand>
        <name>Mg(2+)</name>
        <dbReference type="ChEBI" id="CHEBI:18420"/>
        <label>1</label>
    </ligand>
</feature>
<keyword evidence="7 9" id="KW-0460">Magnesium</keyword>
<dbReference type="PANTHER" id="PTHR43028">
    <property type="entry name" value="3'(2'),5'-BISPHOSPHATE NUCLEOTIDASE 1"/>
    <property type="match status" value="1"/>
</dbReference>
<evidence type="ECO:0000313" key="12">
    <source>
        <dbReference type="Proteomes" id="UP000295399"/>
    </source>
</evidence>
<dbReference type="EC" id="3.1.3.7" evidence="9"/>
<dbReference type="GO" id="GO:0000287">
    <property type="term" value="F:magnesium ion binding"/>
    <property type="evidence" value="ECO:0007669"/>
    <property type="project" value="UniProtKB-UniRule"/>
</dbReference>
<dbReference type="CDD" id="cd01638">
    <property type="entry name" value="CysQ"/>
    <property type="match status" value="1"/>
</dbReference>
<evidence type="ECO:0000256" key="7">
    <source>
        <dbReference type="ARBA" id="ARBA00022842"/>
    </source>
</evidence>
<dbReference type="PROSITE" id="PS00629">
    <property type="entry name" value="IMP_1"/>
    <property type="match status" value="1"/>
</dbReference>
<evidence type="ECO:0000256" key="6">
    <source>
        <dbReference type="ARBA" id="ARBA00022801"/>
    </source>
</evidence>
<sequence length="278" mass="28738">MTAADLRALLDQLVAPVIAAGAATLAVRAEGIDVDQKQDASPVTEADRRAEDILLRALADIAPGALVVAEERASSEGVPDAATGDFWLVDPLDGTKEFIRGGTDFTVNVALVRARQPVLGLVYAPADGRLYLGSTETGAAFARVDDGQPGARQPLKARPQPVDAAAIKVVASRSHRTPETEAYLTHYPKADCVSVGSSLKFCLVAEGSADIYPRLGPTMEWDTAAGDAVLRAAGGAVIDAAGQPLAYAKPGFRNGFFVAWGDGDAPPPPAPDAVLAAS</sequence>
<dbReference type="Proteomes" id="UP000295399">
    <property type="component" value="Unassembled WGS sequence"/>
</dbReference>
<dbReference type="OrthoDB" id="9785695at2"/>
<dbReference type="GO" id="GO:0046854">
    <property type="term" value="P:phosphatidylinositol phosphate biosynthetic process"/>
    <property type="evidence" value="ECO:0007669"/>
    <property type="project" value="InterPro"/>
</dbReference>
<keyword evidence="6 9" id="KW-0378">Hydrolase</keyword>
<dbReference type="RefSeq" id="WP_132708390.1">
    <property type="nucleotide sequence ID" value="NZ_JACIGF010000005.1"/>
</dbReference>
<feature type="binding site" evidence="9">
    <location>
        <position position="92"/>
    </location>
    <ligand>
        <name>Mg(2+)</name>
        <dbReference type="ChEBI" id="CHEBI:18420"/>
        <label>1</label>
    </ligand>
</feature>
<comment type="function">
    <text evidence="9">Converts adenosine-3',5'-bisphosphate (PAP) to AMP.</text>
</comment>
<evidence type="ECO:0000256" key="10">
    <source>
        <dbReference type="PIRSR" id="PIRSR600760-2"/>
    </source>
</evidence>
<organism evidence="11 12">
    <name type="scientific">Rhodothalassium salexigens DSM 2132</name>
    <dbReference type="NCBI Taxonomy" id="1188247"/>
    <lineage>
        <taxon>Bacteria</taxon>
        <taxon>Pseudomonadati</taxon>
        <taxon>Pseudomonadota</taxon>
        <taxon>Alphaproteobacteria</taxon>
        <taxon>Rhodothalassiales</taxon>
        <taxon>Rhodothalassiaceae</taxon>
        <taxon>Rhodothalassium</taxon>
    </lineage>
</organism>
<dbReference type="HAMAP" id="MF_02095">
    <property type="entry name" value="CysQ"/>
    <property type="match status" value="1"/>
</dbReference>
<dbReference type="EMBL" id="SLXO01000005">
    <property type="protein sequence ID" value="TCP34456.1"/>
    <property type="molecule type" value="Genomic_DNA"/>
</dbReference>
<dbReference type="AlphaFoldDB" id="A0A4V2SPB2"/>
<evidence type="ECO:0000256" key="1">
    <source>
        <dbReference type="ARBA" id="ARBA00001625"/>
    </source>
</evidence>
<evidence type="ECO:0000256" key="3">
    <source>
        <dbReference type="ARBA" id="ARBA00022475"/>
    </source>
</evidence>
<dbReference type="PANTHER" id="PTHR43028:SF5">
    <property type="entry name" value="3'(2'),5'-BISPHOSPHATE NUCLEOTIDASE 1"/>
    <property type="match status" value="1"/>
</dbReference>
<feature type="binding site" evidence="9">
    <location>
        <position position="90"/>
    </location>
    <ligand>
        <name>Mg(2+)</name>
        <dbReference type="ChEBI" id="CHEBI:18420"/>
        <label>1</label>
    </ligand>
</feature>
<dbReference type="Gene3D" id="3.40.190.80">
    <property type="match status" value="1"/>
</dbReference>
<keyword evidence="12" id="KW-1185">Reference proteome</keyword>
<comment type="caution">
    <text evidence="11">The sequence shown here is derived from an EMBL/GenBank/DDBJ whole genome shotgun (WGS) entry which is preliminary data.</text>
</comment>
<keyword evidence="4 9" id="KW-0997">Cell inner membrane</keyword>
<feature type="binding site" evidence="9">
    <location>
        <begin position="92"/>
        <end position="95"/>
    </location>
    <ligand>
        <name>substrate</name>
    </ligand>
</feature>
<dbReference type="GO" id="GO:0000103">
    <property type="term" value="P:sulfate assimilation"/>
    <property type="evidence" value="ECO:0007669"/>
    <property type="project" value="TreeGrafter"/>
</dbReference>
<evidence type="ECO:0000256" key="8">
    <source>
        <dbReference type="ARBA" id="ARBA00023136"/>
    </source>
</evidence>
<feature type="binding site" evidence="9">
    <location>
        <position position="70"/>
    </location>
    <ligand>
        <name>substrate</name>
    </ligand>
</feature>
<feature type="binding site" evidence="10">
    <location>
        <position position="92"/>
    </location>
    <ligand>
        <name>Mg(2+)</name>
        <dbReference type="ChEBI" id="CHEBI:18420"/>
        <label>1</label>
        <note>catalytic</note>
    </ligand>
</feature>
<dbReference type="Gene3D" id="3.30.540.10">
    <property type="entry name" value="Fructose-1,6-Bisphosphatase, subunit A, domain 1"/>
    <property type="match status" value="1"/>
</dbReference>
<evidence type="ECO:0000256" key="4">
    <source>
        <dbReference type="ARBA" id="ARBA00022519"/>
    </source>
</evidence>
<feature type="binding site" evidence="10">
    <location>
        <position position="222"/>
    </location>
    <ligand>
        <name>Mg(2+)</name>
        <dbReference type="ChEBI" id="CHEBI:18420"/>
        <label>1</label>
        <note>catalytic</note>
    </ligand>
</feature>
<keyword evidence="8 9" id="KW-0472">Membrane</keyword>
<feature type="binding site" evidence="9 10">
    <location>
        <position position="90"/>
    </location>
    <ligand>
        <name>Mg(2+)</name>
        <dbReference type="ChEBI" id="CHEBI:18420"/>
        <label>2</label>
    </ligand>
</feature>
<dbReference type="InParanoid" id="A0A4V2SPB2"/>
<protein>
    <recommendedName>
        <fullName evidence="9">3'(2'),5'-bisphosphate nucleotidase CysQ</fullName>
        <ecNumber evidence="9">3.1.3.7</ecNumber>
    </recommendedName>
    <alternativeName>
        <fullName evidence="9">3'(2'),5-bisphosphonucleoside 3'(2')-phosphohydrolase</fullName>
    </alternativeName>
    <alternativeName>
        <fullName evidence="9">3'-phosphoadenosine 5'-phosphate phosphatase</fullName>
        <shortName evidence="9">PAP phosphatase</shortName>
    </alternativeName>
</protein>
<name>A0A4V2SPB2_RHOSA</name>
<gene>
    <name evidence="9" type="primary">cysQ</name>
    <name evidence="11" type="ORF">EV659_10582</name>
</gene>